<dbReference type="AlphaFoldDB" id="Q2SK58"/>
<dbReference type="NCBIfam" id="TIGR01549">
    <property type="entry name" value="HAD-SF-IA-v1"/>
    <property type="match status" value="1"/>
</dbReference>
<dbReference type="SFLD" id="SFLDG01129">
    <property type="entry name" value="C1.5:_HAD__Beta-PGM__Phosphata"/>
    <property type="match status" value="1"/>
</dbReference>
<dbReference type="InterPro" id="IPR036412">
    <property type="entry name" value="HAD-like_sf"/>
</dbReference>
<keyword evidence="2" id="KW-1185">Reference proteome</keyword>
<dbReference type="Gene3D" id="1.10.150.240">
    <property type="entry name" value="Putative phosphatase, domain 2"/>
    <property type="match status" value="1"/>
</dbReference>
<dbReference type="EMBL" id="CP000155">
    <property type="protein sequence ID" value="ABC28966.1"/>
    <property type="molecule type" value="Genomic_DNA"/>
</dbReference>
<dbReference type="InterPro" id="IPR023214">
    <property type="entry name" value="HAD_sf"/>
</dbReference>
<dbReference type="PANTHER" id="PTHR43434:SF24">
    <property type="entry name" value="HYDROLASE-RELATED"/>
    <property type="match status" value="1"/>
</dbReference>
<organism evidence="1 2">
    <name type="scientific">Hahella chejuensis (strain KCTC 2396)</name>
    <dbReference type="NCBI Taxonomy" id="349521"/>
    <lineage>
        <taxon>Bacteria</taxon>
        <taxon>Pseudomonadati</taxon>
        <taxon>Pseudomonadota</taxon>
        <taxon>Gammaproteobacteria</taxon>
        <taxon>Oceanospirillales</taxon>
        <taxon>Hahellaceae</taxon>
        <taxon>Hahella</taxon>
    </lineage>
</organism>
<dbReference type="Pfam" id="PF13419">
    <property type="entry name" value="HAD_2"/>
    <property type="match status" value="1"/>
</dbReference>
<name>Q2SK58_HAHCH</name>
<accession>Q2SK58</accession>
<evidence type="ECO:0000313" key="2">
    <source>
        <dbReference type="Proteomes" id="UP000000238"/>
    </source>
</evidence>
<dbReference type="SUPFAM" id="SSF56784">
    <property type="entry name" value="HAD-like"/>
    <property type="match status" value="1"/>
</dbReference>
<dbReference type="InterPro" id="IPR050155">
    <property type="entry name" value="HAD-like_hydrolase_sf"/>
</dbReference>
<dbReference type="NCBIfam" id="TIGR01509">
    <property type="entry name" value="HAD-SF-IA-v3"/>
    <property type="match status" value="1"/>
</dbReference>
<dbReference type="OrthoDB" id="9782449at2"/>
<dbReference type="STRING" id="349521.HCH_02137"/>
<dbReference type="SFLD" id="SFLDS00003">
    <property type="entry name" value="Haloacid_Dehalogenase"/>
    <property type="match status" value="1"/>
</dbReference>
<dbReference type="InterPro" id="IPR023198">
    <property type="entry name" value="PGP-like_dom2"/>
</dbReference>
<protein>
    <submittedName>
        <fullName evidence="1">Predicted phosphatase</fullName>
    </submittedName>
</protein>
<dbReference type="InterPro" id="IPR041492">
    <property type="entry name" value="HAD_2"/>
</dbReference>
<evidence type="ECO:0000313" key="1">
    <source>
        <dbReference type="EMBL" id="ABC28966.1"/>
    </source>
</evidence>
<dbReference type="HOGENOM" id="CLU_045011_19_2_6"/>
<proteinExistence type="predicted"/>
<dbReference type="GO" id="GO:0005829">
    <property type="term" value="C:cytosol"/>
    <property type="evidence" value="ECO:0007669"/>
    <property type="project" value="TreeGrafter"/>
</dbReference>
<dbReference type="SFLD" id="SFLDG01135">
    <property type="entry name" value="C1.5.6:_HAD__Beta-PGM__Phospha"/>
    <property type="match status" value="1"/>
</dbReference>
<dbReference type="InterPro" id="IPR006439">
    <property type="entry name" value="HAD-SF_hydro_IA"/>
</dbReference>
<sequence length="213" mass="23735">MYKLLIFDWDGTLADSTSHIVDCLEAASKKMQVPFPGREAAKNIIGLGLSEAIIELFGVEDKVFIDGFREAYSAQFLLAEITRSGLYPGVVGMLKNLREAKYLTAIATGKSRRGMDRALGAMDMCAYFDAVRCADETRSKPDPLMLRELLEEFSLLPHEAVMVGDTEYDMEMAMRLGMDRIAMSHGAHQVSRLQKYQPVAVADNVAELQKLFL</sequence>
<reference evidence="1 2" key="1">
    <citation type="journal article" date="2005" name="Nucleic Acids Res.">
        <title>Genomic blueprint of Hahella chejuensis, a marine microbe producing an algicidal agent.</title>
        <authorList>
            <person name="Jeong H."/>
            <person name="Yim J.H."/>
            <person name="Lee C."/>
            <person name="Choi S.-H."/>
            <person name="Park Y.K."/>
            <person name="Yoon S.H."/>
            <person name="Hur C.-G."/>
            <person name="Kang H.-Y."/>
            <person name="Kim D."/>
            <person name="Lee H.H."/>
            <person name="Park K.H."/>
            <person name="Park S.-H."/>
            <person name="Park H.-S."/>
            <person name="Lee H.K."/>
            <person name="Oh T.K."/>
            <person name="Kim J.F."/>
        </authorList>
    </citation>
    <scope>NUCLEOTIDE SEQUENCE [LARGE SCALE GENOMIC DNA]</scope>
    <source>
        <strain evidence="1 2">KCTC 2396</strain>
    </source>
</reference>
<dbReference type="Gene3D" id="3.40.50.1000">
    <property type="entry name" value="HAD superfamily/HAD-like"/>
    <property type="match status" value="1"/>
</dbReference>
<dbReference type="KEGG" id="hch:HCH_02137"/>
<dbReference type="RefSeq" id="WP_011396036.1">
    <property type="nucleotide sequence ID" value="NC_007645.1"/>
</dbReference>
<dbReference type="Proteomes" id="UP000000238">
    <property type="component" value="Chromosome"/>
</dbReference>
<gene>
    <name evidence="1" type="ordered locus">HCH_02137</name>
</gene>
<dbReference type="eggNOG" id="COG0546">
    <property type="taxonomic scope" value="Bacteria"/>
</dbReference>
<dbReference type="GO" id="GO:0008967">
    <property type="term" value="F:phosphoglycolate phosphatase activity"/>
    <property type="evidence" value="ECO:0007669"/>
    <property type="project" value="TreeGrafter"/>
</dbReference>
<dbReference type="GO" id="GO:0006281">
    <property type="term" value="P:DNA repair"/>
    <property type="evidence" value="ECO:0007669"/>
    <property type="project" value="TreeGrafter"/>
</dbReference>
<dbReference type="PANTHER" id="PTHR43434">
    <property type="entry name" value="PHOSPHOGLYCOLATE PHOSPHATASE"/>
    <property type="match status" value="1"/>
</dbReference>